<sequence>MDQFLPDDVNQSSDDMLDEQSNDDTAMQVSSEVLQEALENLSTIRDFIRFGVTILRQYDAHLGQGTEDFFAESSALVMQTLSLDWSADAEILDAKLLPSEKQAVLDLLEVRVNQRIPTSYLLNLAYFAGKPFYVDDRVLIPRSPIAELIADRFAPFFLDEHGQMQTDQHSLPTATQPTALKTPERILDLCTGSGCIAIALAYAYPDAAVDATDISKDALEVAAINVEHHNMQYQVALLESDLFDRVPAENQYDLIVSNPPYVDAEDMADLPAEFHHEPELALAAGQDGLDLVRKMLAVAADYLSENGLLIIEVGNSEWALKQNFNKIDFHWLTFQNGGSGIFALTAQQCREYQAIFQQSIE</sequence>
<name>A0A1G6GNS1_9GAMM</name>
<evidence type="ECO:0000256" key="4">
    <source>
        <dbReference type="HAMAP-Rule" id="MF_02125"/>
    </source>
</evidence>
<evidence type="ECO:0000313" key="8">
    <source>
        <dbReference type="Proteomes" id="UP000242317"/>
    </source>
</evidence>
<evidence type="ECO:0000256" key="5">
    <source>
        <dbReference type="SAM" id="MobiDB-lite"/>
    </source>
</evidence>
<reference evidence="8" key="1">
    <citation type="submission" date="2016-09" db="EMBL/GenBank/DDBJ databases">
        <authorList>
            <person name="Varghese N."/>
            <person name="Submissions S."/>
        </authorList>
    </citation>
    <scope>NUCLEOTIDE SEQUENCE [LARGE SCALE GENOMIC DNA]</scope>
    <source>
        <strain evidence="8">ANC 3699</strain>
    </source>
</reference>
<protein>
    <recommendedName>
        <fullName evidence="4">Ribosomal protein uL3 glutamine methyltransferase</fullName>
        <shortName evidence="4">uL3 MTase</shortName>
        <ecNumber evidence="4">2.1.1.298</ecNumber>
    </recommendedName>
    <alternativeName>
        <fullName evidence="4">N5-glutamine methyltransferase PrmB</fullName>
    </alternativeName>
</protein>
<accession>A0A1G6GNS1</accession>
<dbReference type="AlphaFoldDB" id="A0A1G6GNS1"/>
<dbReference type="EC" id="2.1.1.298" evidence="4"/>
<evidence type="ECO:0000256" key="3">
    <source>
        <dbReference type="ARBA" id="ARBA00022691"/>
    </source>
</evidence>
<proteinExistence type="inferred from homology"/>
<comment type="function">
    <text evidence="4">Methylates ribosomal protein uL3 on a specific glutamine residue.</text>
</comment>
<dbReference type="Pfam" id="PF05175">
    <property type="entry name" value="MTS"/>
    <property type="match status" value="1"/>
</dbReference>
<comment type="similarity">
    <text evidence="4">Belongs to the protein N5-glutamine methyltransferase family. PrmB subfamily.</text>
</comment>
<dbReference type="Gene3D" id="3.40.50.150">
    <property type="entry name" value="Vaccinia Virus protein VP39"/>
    <property type="match status" value="1"/>
</dbReference>
<evidence type="ECO:0000313" key="7">
    <source>
        <dbReference type="EMBL" id="SDB83641.1"/>
    </source>
</evidence>
<dbReference type="InterPro" id="IPR029063">
    <property type="entry name" value="SAM-dependent_MTases_sf"/>
</dbReference>
<evidence type="ECO:0000259" key="6">
    <source>
        <dbReference type="Pfam" id="PF05175"/>
    </source>
</evidence>
<dbReference type="NCBIfam" id="TIGR03533">
    <property type="entry name" value="L3_gln_methyl"/>
    <property type="match status" value="1"/>
</dbReference>
<keyword evidence="3 4" id="KW-0949">S-adenosyl-L-methionine</keyword>
<dbReference type="InterPro" id="IPR017127">
    <property type="entry name" value="Ribosome_uL3_MTase"/>
</dbReference>
<keyword evidence="1 4" id="KW-0489">Methyltransferase</keyword>
<feature type="domain" description="Methyltransferase small" evidence="6">
    <location>
        <begin position="183"/>
        <end position="268"/>
    </location>
</feature>
<keyword evidence="8" id="KW-1185">Reference proteome</keyword>
<dbReference type="GO" id="GO:0005840">
    <property type="term" value="C:ribosome"/>
    <property type="evidence" value="ECO:0007669"/>
    <property type="project" value="UniProtKB-KW"/>
</dbReference>
<keyword evidence="7" id="KW-0687">Ribonucleoprotein</keyword>
<gene>
    <name evidence="4" type="primary">prmB</name>
    <name evidence="7" type="ORF">SAMN05421749_101217</name>
</gene>
<dbReference type="GO" id="GO:0005829">
    <property type="term" value="C:cytosol"/>
    <property type="evidence" value="ECO:0007669"/>
    <property type="project" value="TreeGrafter"/>
</dbReference>
<keyword evidence="2 4" id="KW-0808">Transferase</keyword>
<dbReference type="PANTHER" id="PTHR47806:SF1">
    <property type="entry name" value="RIBOSOMAL PROTEIN UL3 GLUTAMINE METHYLTRANSFERASE"/>
    <property type="match status" value="1"/>
</dbReference>
<dbReference type="PROSITE" id="PS00092">
    <property type="entry name" value="N6_MTASE"/>
    <property type="match status" value="1"/>
</dbReference>
<comment type="catalytic activity">
    <reaction evidence="4">
        <text>L-glutaminyl-[ribosomal protein uL3] + S-adenosyl-L-methionine = N(5)-methyl-L-glutaminyl-[ribosomal protein uL3] + S-adenosyl-L-homocysteine + H(+)</text>
        <dbReference type="Rhea" id="RHEA:45020"/>
        <dbReference type="Rhea" id="RHEA-COMP:11063"/>
        <dbReference type="Rhea" id="RHEA-COMP:11064"/>
        <dbReference type="ChEBI" id="CHEBI:15378"/>
        <dbReference type="ChEBI" id="CHEBI:30011"/>
        <dbReference type="ChEBI" id="CHEBI:57856"/>
        <dbReference type="ChEBI" id="CHEBI:59789"/>
        <dbReference type="ChEBI" id="CHEBI:61891"/>
        <dbReference type="EC" id="2.1.1.298"/>
    </reaction>
</comment>
<dbReference type="PIRSF" id="PIRSF037167">
    <property type="entry name" value="Mtase_YfcB_prd"/>
    <property type="match status" value="1"/>
</dbReference>
<feature type="region of interest" description="Disordered" evidence="5">
    <location>
        <begin position="1"/>
        <end position="26"/>
    </location>
</feature>
<dbReference type="GO" id="GO:0003676">
    <property type="term" value="F:nucleic acid binding"/>
    <property type="evidence" value="ECO:0007669"/>
    <property type="project" value="InterPro"/>
</dbReference>
<dbReference type="EMBL" id="FMYK01000001">
    <property type="protein sequence ID" value="SDB83641.1"/>
    <property type="molecule type" value="Genomic_DNA"/>
</dbReference>
<dbReference type="GO" id="GO:0032259">
    <property type="term" value="P:methylation"/>
    <property type="evidence" value="ECO:0007669"/>
    <property type="project" value="UniProtKB-KW"/>
</dbReference>
<evidence type="ECO:0000256" key="2">
    <source>
        <dbReference type="ARBA" id="ARBA00022679"/>
    </source>
</evidence>
<dbReference type="HAMAP" id="MF_02125">
    <property type="entry name" value="L3_methyltr_PrmB"/>
    <property type="match status" value="1"/>
</dbReference>
<dbReference type="NCBIfam" id="TIGR00536">
    <property type="entry name" value="hemK_fam"/>
    <property type="match status" value="1"/>
</dbReference>
<dbReference type="InterPro" id="IPR007848">
    <property type="entry name" value="Small_mtfrase_dom"/>
</dbReference>
<organism evidence="7 8">
    <name type="scientific">Acinetobacter marinus</name>
    <dbReference type="NCBI Taxonomy" id="281375"/>
    <lineage>
        <taxon>Bacteria</taxon>
        <taxon>Pseudomonadati</taxon>
        <taxon>Pseudomonadota</taxon>
        <taxon>Gammaproteobacteria</taxon>
        <taxon>Moraxellales</taxon>
        <taxon>Moraxellaceae</taxon>
        <taxon>Acinetobacter</taxon>
    </lineage>
</organism>
<keyword evidence="7" id="KW-0689">Ribosomal protein</keyword>
<evidence type="ECO:0000256" key="1">
    <source>
        <dbReference type="ARBA" id="ARBA00022603"/>
    </source>
</evidence>
<dbReference type="CDD" id="cd02440">
    <property type="entry name" value="AdoMet_MTases"/>
    <property type="match status" value="1"/>
</dbReference>
<dbReference type="InterPro" id="IPR004556">
    <property type="entry name" value="HemK-like"/>
</dbReference>
<dbReference type="Proteomes" id="UP000242317">
    <property type="component" value="Unassembled WGS sequence"/>
</dbReference>
<dbReference type="InterPro" id="IPR002052">
    <property type="entry name" value="DNA_methylase_N6_adenine_CS"/>
</dbReference>
<dbReference type="GO" id="GO:0036009">
    <property type="term" value="F:protein-glutamine N-methyltransferase activity"/>
    <property type="evidence" value="ECO:0007669"/>
    <property type="project" value="UniProtKB-UniRule"/>
</dbReference>
<dbReference type="SUPFAM" id="SSF53335">
    <property type="entry name" value="S-adenosyl-L-methionine-dependent methyltransferases"/>
    <property type="match status" value="1"/>
</dbReference>
<dbReference type="PANTHER" id="PTHR47806">
    <property type="entry name" value="50S RIBOSOMAL PROTEIN L3 GLUTAMINE METHYLTRANSFERASE"/>
    <property type="match status" value="1"/>
</dbReference>